<evidence type="ECO:0000313" key="3">
    <source>
        <dbReference type="EMBL" id="HEL65840.1"/>
    </source>
</evidence>
<proteinExistence type="predicted"/>
<dbReference type="SUPFAM" id="SSF53756">
    <property type="entry name" value="UDP-Glycosyltransferase/glycogen phosphorylase"/>
    <property type="match status" value="1"/>
</dbReference>
<organism evidence="3">
    <name type="scientific">Ammonifex degensii</name>
    <dbReference type="NCBI Taxonomy" id="42838"/>
    <lineage>
        <taxon>Bacteria</taxon>
        <taxon>Bacillati</taxon>
        <taxon>Bacillota</taxon>
        <taxon>Clostridia</taxon>
        <taxon>Thermoanaerobacterales</taxon>
        <taxon>Thermoanaerobacteraceae</taxon>
        <taxon>Ammonifex</taxon>
    </lineage>
</organism>
<dbReference type="PANTHER" id="PTHR12526">
    <property type="entry name" value="GLYCOSYLTRANSFERASE"/>
    <property type="match status" value="1"/>
</dbReference>
<dbReference type="Pfam" id="PF00534">
    <property type="entry name" value="Glycos_transf_1"/>
    <property type="match status" value="1"/>
</dbReference>
<dbReference type="InterPro" id="IPR028098">
    <property type="entry name" value="Glyco_trans_4-like_N"/>
</dbReference>
<protein>
    <submittedName>
        <fullName evidence="3">Glycosyltransferase family 1 protein</fullName>
    </submittedName>
</protein>
<feature type="domain" description="Glycosyl transferase family 1" evidence="1">
    <location>
        <begin position="182"/>
        <end position="343"/>
    </location>
</feature>
<evidence type="ECO:0000259" key="2">
    <source>
        <dbReference type="Pfam" id="PF13439"/>
    </source>
</evidence>
<dbReference type="GO" id="GO:0016740">
    <property type="term" value="F:transferase activity"/>
    <property type="evidence" value="ECO:0007669"/>
    <property type="project" value="UniProtKB-KW"/>
</dbReference>
<keyword evidence="3" id="KW-0808">Transferase</keyword>
<dbReference type="Gene3D" id="3.40.50.2000">
    <property type="entry name" value="Glycogen Phosphorylase B"/>
    <property type="match status" value="2"/>
</dbReference>
<dbReference type="AlphaFoldDB" id="A0A7C2IW72"/>
<evidence type="ECO:0000259" key="1">
    <source>
        <dbReference type="Pfam" id="PF00534"/>
    </source>
</evidence>
<reference evidence="3" key="1">
    <citation type="journal article" date="2020" name="mSystems">
        <title>Genome- and Community-Level Interaction Insights into Carbon Utilization and Element Cycling Functions of Hydrothermarchaeota in Hydrothermal Sediment.</title>
        <authorList>
            <person name="Zhou Z."/>
            <person name="Liu Y."/>
            <person name="Xu W."/>
            <person name="Pan J."/>
            <person name="Luo Z.H."/>
            <person name="Li M."/>
        </authorList>
    </citation>
    <scope>NUCLEOTIDE SEQUENCE [LARGE SCALE GENOMIC DNA]</scope>
    <source>
        <strain evidence="3">SpSt-300</strain>
    </source>
</reference>
<comment type="caution">
    <text evidence="3">The sequence shown here is derived from an EMBL/GenBank/DDBJ whole genome shotgun (WGS) entry which is preliminary data.</text>
</comment>
<dbReference type="InterPro" id="IPR001296">
    <property type="entry name" value="Glyco_trans_1"/>
</dbReference>
<name>A0A7C2IW72_9THEO</name>
<dbReference type="EMBL" id="DSMU01000255">
    <property type="protein sequence ID" value="HEL65840.1"/>
    <property type="molecule type" value="Genomic_DNA"/>
</dbReference>
<accession>A0A7C2IW72</accession>
<dbReference type="Pfam" id="PF13439">
    <property type="entry name" value="Glyco_transf_4"/>
    <property type="match status" value="1"/>
</dbReference>
<sequence>MKVLHVIGGGEFGGAERHILTLFRAVNPKEVILEAVSLFPAPFAPVAREAGMKVTVLPMRNKLDLGVVWRLKGIVAAGGYDLVHTHGVRANFLGRLAARAVGLPVVTTVHSLLTQDYPSPFSRMVNIFSERLTRGFTARFIAVSGFLAAALEKEGVPRERITVVRNGIEVDIPGKEKPVIFRERFGLPEDAPLVATVGRLHRVKGHRYFVAAAGRVLERHPQARFLVIGSGPERAAIEEQVRRLGLQGKVILTGFIQDVIRHYREFALLVLPSVAEGFGLVVLEALLSGTPVVATRVGGVPEVVRDGETGILVPPKDASALATAIERVLENPAAAQEMAARGRDFVAREFSAARMAAGTLAVYRGVLEADG</sequence>
<feature type="domain" description="Glycosyltransferase subfamily 4-like N-terminal" evidence="2">
    <location>
        <begin position="12"/>
        <end position="171"/>
    </location>
</feature>
<gene>
    <name evidence="3" type="ORF">ENQ34_04050</name>
</gene>